<sequence>MAHLRVLALISAITAIGFIAGYKFGYRNGDHQGSRRGFARGIQVSRNIVAQVNHVA</sequence>
<protein>
    <submittedName>
        <fullName evidence="2">Uncharacterized protein</fullName>
    </submittedName>
</protein>
<organism evidence="2">
    <name type="scientific">uncultured Caudovirales phage</name>
    <dbReference type="NCBI Taxonomy" id="2100421"/>
    <lineage>
        <taxon>Viruses</taxon>
        <taxon>Duplodnaviria</taxon>
        <taxon>Heunggongvirae</taxon>
        <taxon>Uroviricota</taxon>
        <taxon>Caudoviricetes</taxon>
        <taxon>Peduoviridae</taxon>
        <taxon>Maltschvirus</taxon>
        <taxon>Maltschvirus maltsch</taxon>
    </lineage>
</organism>
<evidence type="ECO:0000313" key="2">
    <source>
        <dbReference type="EMBL" id="CAB4163107.1"/>
    </source>
</evidence>
<evidence type="ECO:0000256" key="1">
    <source>
        <dbReference type="SAM" id="Phobius"/>
    </source>
</evidence>
<reference evidence="2" key="1">
    <citation type="submission" date="2020-04" db="EMBL/GenBank/DDBJ databases">
        <authorList>
            <person name="Chiriac C."/>
            <person name="Salcher M."/>
            <person name="Ghai R."/>
            <person name="Kavagutti S V."/>
        </authorList>
    </citation>
    <scope>NUCLEOTIDE SEQUENCE</scope>
</reference>
<name>A0A6J5NVU0_9CAUD</name>
<feature type="transmembrane region" description="Helical" evidence="1">
    <location>
        <begin position="6"/>
        <end position="26"/>
    </location>
</feature>
<proteinExistence type="predicted"/>
<accession>A0A6J5NVU0</accession>
<gene>
    <name evidence="2" type="ORF">UFOVP805_18</name>
</gene>
<dbReference type="EMBL" id="LR796742">
    <property type="protein sequence ID" value="CAB4163107.1"/>
    <property type="molecule type" value="Genomic_DNA"/>
</dbReference>
<keyword evidence="1" id="KW-0472">Membrane</keyword>
<keyword evidence="1" id="KW-1133">Transmembrane helix</keyword>
<keyword evidence="1" id="KW-0812">Transmembrane</keyword>